<name>A0ABW3FYF3_9PSEU</name>
<proteinExistence type="predicted"/>
<gene>
    <name evidence="3" type="ORF">ACFQ16_23300</name>
</gene>
<organism evidence="3 4">
    <name type="scientific">Saccharopolyspora rosea</name>
    <dbReference type="NCBI Taxonomy" id="524884"/>
    <lineage>
        <taxon>Bacteria</taxon>
        <taxon>Bacillati</taxon>
        <taxon>Actinomycetota</taxon>
        <taxon>Actinomycetes</taxon>
        <taxon>Pseudonocardiales</taxon>
        <taxon>Pseudonocardiaceae</taxon>
        <taxon>Saccharopolyspora</taxon>
    </lineage>
</organism>
<keyword evidence="3" id="KW-0560">Oxidoreductase</keyword>
<accession>A0ABW3FYF3</accession>
<dbReference type="Proteomes" id="UP001597018">
    <property type="component" value="Unassembled WGS sequence"/>
</dbReference>
<protein>
    <submittedName>
        <fullName evidence="3">Oxygenase MpaB family protein</fullName>
        <ecNumber evidence="3">1.-.-.-</ecNumber>
    </submittedName>
</protein>
<feature type="region of interest" description="Disordered" evidence="1">
    <location>
        <begin position="253"/>
        <end position="296"/>
    </location>
</feature>
<dbReference type="EC" id="1.-.-.-" evidence="3"/>
<evidence type="ECO:0000313" key="4">
    <source>
        <dbReference type="Proteomes" id="UP001597018"/>
    </source>
</evidence>
<evidence type="ECO:0000259" key="2">
    <source>
        <dbReference type="Pfam" id="PF09995"/>
    </source>
</evidence>
<reference evidence="4" key="1">
    <citation type="journal article" date="2019" name="Int. J. Syst. Evol. Microbiol.">
        <title>The Global Catalogue of Microorganisms (GCM) 10K type strain sequencing project: providing services to taxonomists for standard genome sequencing and annotation.</title>
        <authorList>
            <consortium name="The Broad Institute Genomics Platform"/>
            <consortium name="The Broad Institute Genome Sequencing Center for Infectious Disease"/>
            <person name="Wu L."/>
            <person name="Ma J."/>
        </authorList>
    </citation>
    <scope>NUCLEOTIDE SEQUENCE [LARGE SCALE GENOMIC DNA]</scope>
    <source>
        <strain evidence="4">CCUG 56401</strain>
    </source>
</reference>
<keyword evidence="4" id="KW-1185">Reference proteome</keyword>
<comment type="caution">
    <text evidence="3">The sequence shown here is derived from an EMBL/GenBank/DDBJ whole genome shotgun (WGS) entry which is preliminary data.</text>
</comment>
<sequence>MPRPGRFDRLQLILSLDPLRDRDRIFRLLTAYEFPWDFARALQIALFRTYAVPSIGRLLDRTGEFTRRPRKRIDDTALLLYEILHHGVDDRRGQQAIGHLNRIHGRYPISGDDHRYTLATFVVMPVRWIGSYGWRRLHPHEVLAITHTMRGMGEQMGIPGIPETYAGFERLLDDYERRHFAFDPAARRVALATLEMYIAGVPRPLAGLARALPRLLLDHHVLDAFALPRPPAAARRAAHLALRVRAELLRVSPARPESRPAPPPPQRSYPRGYALSDLGPRAFHRSRPSDVDFTQH</sequence>
<dbReference type="InterPro" id="IPR046366">
    <property type="entry name" value="MPAB"/>
</dbReference>
<dbReference type="PANTHER" id="PTHR36124:SF1">
    <property type="entry name" value="ER-BOUND OXYGENASE MPAB_MPAB'_RUBBER OXYGENASE CATALYTIC DOMAIN-CONTAINING PROTEIN"/>
    <property type="match status" value="1"/>
</dbReference>
<dbReference type="InterPro" id="IPR018713">
    <property type="entry name" value="MPAB/Lcp_cat_dom"/>
</dbReference>
<dbReference type="RefSeq" id="WP_263253522.1">
    <property type="nucleotide sequence ID" value="NZ_BAABLT010000042.1"/>
</dbReference>
<evidence type="ECO:0000256" key="1">
    <source>
        <dbReference type="SAM" id="MobiDB-lite"/>
    </source>
</evidence>
<dbReference type="GO" id="GO:0016491">
    <property type="term" value="F:oxidoreductase activity"/>
    <property type="evidence" value="ECO:0007669"/>
    <property type="project" value="UniProtKB-KW"/>
</dbReference>
<dbReference type="Pfam" id="PF09995">
    <property type="entry name" value="MPAB_Lcp_cat"/>
    <property type="match status" value="1"/>
</dbReference>
<feature type="domain" description="ER-bound oxygenase mpaB/mpaB'/Rubber oxygenase catalytic" evidence="2">
    <location>
        <begin position="43"/>
        <end position="245"/>
    </location>
</feature>
<dbReference type="EMBL" id="JBHTIW010000023">
    <property type="protein sequence ID" value="MFD0922683.1"/>
    <property type="molecule type" value="Genomic_DNA"/>
</dbReference>
<feature type="compositionally biased region" description="Basic and acidic residues" evidence="1">
    <location>
        <begin position="287"/>
        <end position="296"/>
    </location>
</feature>
<dbReference type="PANTHER" id="PTHR36124">
    <property type="match status" value="1"/>
</dbReference>
<evidence type="ECO:0000313" key="3">
    <source>
        <dbReference type="EMBL" id="MFD0922683.1"/>
    </source>
</evidence>